<dbReference type="AlphaFoldDB" id="A0A6S7J3X4"/>
<dbReference type="InterPro" id="IPR050973">
    <property type="entry name" value="H3K9_Histone-Lys_N-MTase"/>
</dbReference>
<evidence type="ECO:0000313" key="9">
    <source>
        <dbReference type="EMBL" id="CAB4024571.1"/>
    </source>
</evidence>
<evidence type="ECO:0000256" key="5">
    <source>
        <dbReference type="ARBA" id="ARBA00022691"/>
    </source>
</evidence>
<dbReference type="GO" id="GO:0005634">
    <property type="term" value="C:nucleus"/>
    <property type="evidence" value="ECO:0007669"/>
    <property type="project" value="InterPro"/>
</dbReference>
<evidence type="ECO:0000256" key="1">
    <source>
        <dbReference type="ARBA" id="ARBA00004286"/>
    </source>
</evidence>
<dbReference type="PANTHER" id="PTHR46223">
    <property type="entry name" value="HISTONE-LYSINE N-METHYLTRANSFERASE SUV39H"/>
    <property type="match status" value="1"/>
</dbReference>
<gene>
    <name evidence="9" type="ORF">PACLA_8A018884</name>
</gene>
<dbReference type="GO" id="GO:0042054">
    <property type="term" value="F:histone methyltransferase activity"/>
    <property type="evidence" value="ECO:0007669"/>
    <property type="project" value="InterPro"/>
</dbReference>
<dbReference type="SUPFAM" id="SSF82199">
    <property type="entry name" value="SET domain"/>
    <property type="match status" value="1"/>
</dbReference>
<comment type="subcellular location">
    <subcellularLocation>
        <location evidence="1">Chromosome</location>
    </subcellularLocation>
</comment>
<evidence type="ECO:0000256" key="4">
    <source>
        <dbReference type="ARBA" id="ARBA00022679"/>
    </source>
</evidence>
<dbReference type="EMBL" id="CACRXK020013110">
    <property type="protein sequence ID" value="CAB4024571.1"/>
    <property type="molecule type" value="Genomic_DNA"/>
</dbReference>
<evidence type="ECO:0000256" key="8">
    <source>
        <dbReference type="SAM" id="MobiDB-lite"/>
    </source>
</evidence>
<keyword evidence="6" id="KW-0479">Metal-binding</keyword>
<dbReference type="OrthoDB" id="616263at2759"/>
<dbReference type="PANTHER" id="PTHR46223:SF3">
    <property type="entry name" value="HISTONE-LYSINE N-METHYLTRANSFERASE SET-23"/>
    <property type="match status" value="1"/>
</dbReference>
<keyword evidence="2" id="KW-0158">Chromosome</keyword>
<comment type="caution">
    <text evidence="9">The sequence shown here is derived from an EMBL/GenBank/DDBJ whole genome shotgun (WGS) entry which is preliminary data.</text>
</comment>
<dbReference type="PROSITE" id="PS50867">
    <property type="entry name" value="PRE_SET"/>
    <property type="match status" value="1"/>
</dbReference>
<protein>
    <submittedName>
        <fullName evidence="9">Histone-lysine N-methyltransferase SETMAR</fullName>
    </submittedName>
</protein>
<name>A0A6S7J3X4_PARCT</name>
<dbReference type="GO" id="GO:0008270">
    <property type="term" value="F:zinc ion binding"/>
    <property type="evidence" value="ECO:0007669"/>
    <property type="project" value="InterPro"/>
</dbReference>
<proteinExistence type="predicted"/>
<dbReference type="GO" id="GO:0032259">
    <property type="term" value="P:methylation"/>
    <property type="evidence" value="ECO:0007669"/>
    <property type="project" value="UniProtKB-KW"/>
</dbReference>
<evidence type="ECO:0000313" key="10">
    <source>
        <dbReference type="Proteomes" id="UP001152795"/>
    </source>
</evidence>
<evidence type="ECO:0000256" key="2">
    <source>
        <dbReference type="ARBA" id="ARBA00022454"/>
    </source>
</evidence>
<dbReference type="Pfam" id="PF00856">
    <property type="entry name" value="SET"/>
    <property type="match status" value="1"/>
</dbReference>
<dbReference type="Proteomes" id="UP001152795">
    <property type="component" value="Unassembled WGS sequence"/>
</dbReference>
<keyword evidence="3" id="KW-0489">Methyltransferase</keyword>
<dbReference type="InterPro" id="IPR001214">
    <property type="entry name" value="SET_dom"/>
</dbReference>
<feature type="region of interest" description="Disordered" evidence="8">
    <location>
        <begin position="214"/>
        <end position="233"/>
    </location>
</feature>
<keyword evidence="4" id="KW-0808">Transferase</keyword>
<reference evidence="9" key="1">
    <citation type="submission" date="2020-04" db="EMBL/GenBank/DDBJ databases">
        <authorList>
            <person name="Alioto T."/>
            <person name="Alioto T."/>
            <person name="Gomez Garrido J."/>
        </authorList>
    </citation>
    <scope>NUCLEOTIDE SEQUENCE</scope>
    <source>
        <strain evidence="9">A484AB</strain>
    </source>
</reference>
<accession>A0A6S7J3X4</accession>
<dbReference type="InterPro" id="IPR007728">
    <property type="entry name" value="Pre-SET_dom"/>
</dbReference>
<sequence length="381" mass="43350">MYPGCECDGECDEASCVCIVRYGPNFDKQRRLLKMENTAGFCLPIFECNSNCRCPTTCTNRLSQQGITVPLEVFQTRNRGLGVRTLQPIPKHHFIAEYSGEIISYEEAKRRTAIKTNTSESNYLLVLKEHISGGSVLKTHIDATHYGNVARFMNHSCEPNMVMFPVRHNSPVPNLCLFASRNIDKREELTFSYGDKDKENCQVGKNPRFSFETEKTRTTEKPEDGGDVKMKTRKRKEKRWHTLQFVRKDSDLSSALIFDVIACFEGVVHIQNYGFVWRFNKNIDYFSASNSLINVSLDRFNRDILQTEIFYIAELLAKVNQELPGHVHVGVRKACAELNNYMLRLLPCVDLALVGLSDPICLNIDAAFAFSNDLSVDETSV</sequence>
<keyword evidence="5" id="KW-0949">S-adenosyl-L-methionine</keyword>
<organism evidence="9 10">
    <name type="scientific">Paramuricea clavata</name>
    <name type="common">Red gorgonian</name>
    <name type="synonym">Violescent sea-whip</name>
    <dbReference type="NCBI Taxonomy" id="317549"/>
    <lineage>
        <taxon>Eukaryota</taxon>
        <taxon>Metazoa</taxon>
        <taxon>Cnidaria</taxon>
        <taxon>Anthozoa</taxon>
        <taxon>Octocorallia</taxon>
        <taxon>Malacalcyonacea</taxon>
        <taxon>Plexauridae</taxon>
        <taxon>Paramuricea</taxon>
    </lineage>
</organism>
<dbReference type="Gene3D" id="2.170.270.10">
    <property type="entry name" value="SET domain"/>
    <property type="match status" value="1"/>
</dbReference>
<keyword evidence="10" id="KW-1185">Reference proteome</keyword>
<dbReference type="InterPro" id="IPR046341">
    <property type="entry name" value="SET_dom_sf"/>
</dbReference>
<evidence type="ECO:0000256" key="7">
    <source>
        <dbReference type="ARBA" id="ARBA00022833"/>
    </source>
</evidence>
<evidence type="ECO:0000256" key="6">
    <source>
        <dbReference type="ARBA" id="ARBA00022723"/>
    </source>
</evidence>
<feature type="compositionally biased region" description="Basic and acidic residues" evidence="8">
    <location>
        <begin position="214"/>
        <end position="230"/>
    </location>
</feature>
<dbReference type="GO" id="GO:0005694">
    <property type="term" value="C:chromosome"/>
    <property type="evidence" value="ECO:0007669"/>
    <property type="project" value="UniProtKB-SubCell"/>
</dbReference>
<dbReference type="SMART" id="SM00317">
    <property type="entry name" value="SET"/>
    <property type="match status" value="1"/>
</dbReference>
<evidence type="ECO:0000256" key="3">
    <source>
        <dbReference type="ARBA" id="ARBA00022603"/>
    </source>
</evidence>
<dbReference type="PROSITE" id="PS50280">
    <property type="entry name" value="SET"/>
    <property type="match status" value="1"/>
</dbReference>
<keyword evidence="7" id="KW-0862">Zinc</keyword>